<dbReference type="EMBL" id="VGIY01000147">
    <property type="protein sequence ID" value="MBM3317578.1"/>
    <property type="molecule type" value="Genomic_DNA"/>
</dbReference>
<sequence>MRRTIPLFITAFVGSILVIAYFIPHPPFDQLREDFSIFFDIIAAVAFILGGGNLIRMHGNRVSRREKGYGYSLVTVIGFALVLVIGLTKMGNPDGFRNSSVTAAGSYFDLAYQYVFRPCAATMFALLAFYVASASFRAFRAKNVEASILLLVAFIILVGRTFVGAWLTAWLPPSLDFLTIPYLADKIMTVLNFAGNRAIMIGIALGIVSTSLKVIIGIDRSYLGSG</sequence>
<comment type="caution">
    <text evidence="2">The sequence shown here is derived from an EMBL/GenBank/DDBJ whole genome shotgun (WGS) entry which is preliminary data.</text>
</comment>
<feature type="transmembrane region" description="Helical" evidence="1">
    <location>
        <begin position="7"/>
        <end position="23"/>
    </location>
</feature>
<name>A0A937XCT7_UNCEI</name>
<proteinExistence type="predicted"/>
<accession>A0A937XCT7</accession>
<gene>
    <name evidence="2" type="ORF">FJY75_06965</name>
</gene>
<feature type="transmembrane region" description="Helical" evidence="1">
    <location>
        <begin position="148"/>
        <end position="171"/>
    </location>
</feature>
<feature type="transmembrane region" description="Helical" evidence="1">
    <location>
        <begin position="198"/>
        <end position="216"/>
    </location>
</feature>
<dbReference type="Proteomes" id="UP000748308">
    <property type="component" value="Unassembled WGS sequence"/>
</dbReference>
<dbReference type="AlphaFoldDB" id="A0A937XCT7"/>
<evidence type="ECO:0000313" key="3">
    <source>
        <dbReference type="Proteomes" id="UP000748308"/>
    </source>
</evidence>
<keyword evidence="1" id="KW-0812">Transmembrane</keyword>
<feature type="transmembrane region" description="Helical" evidence="1">
    <location>
        <begin position="115"/>
        <end position="136"/>
    </location>
</feature>
<organism evidence="2 3">
    <name type="scientific">Eiseniibacteriota bacterium</name>
    <dbReference type="NCBI Taxonomy" id="2212470"/>
    <lineage>
        <taxon>Bacteria</taxon>
        <taxon>Candidatus Eiseniibacteriota</taxon>
    </lineage>
</organism>
<reference evidence="2" key="1">
    <citation type="submission" date="2019-03" db="EMBL/GenBank/DDBJ databases">
        <title>Lake Tanganyika Metagenome-Assembled Genomes (MAGs).</title>
        <authorList>
            <person name="Tran P."/>
        </authorList>
    </citation>
    <scope>NUCLEOTIDE SEQUENCE</scope>
    <source>
        <strain evidence="2">M_DeepCast_400m_m2_100</strain>
    </source>
</reference>
<keyword evidence="1" id="KW-1133">Transmembrane helix</keyword>
<keyword evidence="1" id="KW-0472">Membrane</keyword>
<protein>
    <submittedName>
        <fullName evidence="2">Uncharacterized protein</fullName>
    </submittedName>
</protein>
<evidence type="ECO:0000313" key="2">
    <source>
        <dbReference type="EMBL" id="MBM3317578.1"/>
    </source>
</evidence>
<feature type="transmembrane region" description="Helical" evidence="1">
    <location>
        <begin position="35"/>
        <end position="56"/>
    </location>
</feature>
<feature type="transmembrane region" description="Helical" evidence="1">
    <location>
        <begin position="68"/>
        <end position="88"/>
    </location>
</feature>
<evidence type="ECO:0000256" key="1">
    <source>
        <dbReference type="SAM" id="Phobius"/>
    </source>
</evidence>